<evidence type="ECO:0000259" key="3">
    <source>
        <dbReference type="PROSITE" id="PS51186"/>
    </source>
</evidence>
<dbReference type="InterPro" id="IPR050832">
    <property type="entry name" value="Bact_Acetyltransf"/>
</dbReference>
<dbReference type="CDD" id="cd04301">
    <property type="entry name" value="NAT_SF"/>
    <property type="match status" value="1"/>
</dbReference>
<dbReference type="AlphaFoldDB" id="A0AA97F8D2"/>
<dbReference type="EC" id="2.3.1.-" evidence="4"/>
<protein>
    <submittedName>
        <fullName evidence="4">GNAT family N-acetyltransferase</fullName>
        <ecNumber evidence="4">2.3.1.-</ecNumber>
    </submittedName>
</protein>
<gene>
    <name evidence="4" type="ORF">RB602_03605</name>
</gene>
<reference evidence="4 5" key="1">
    <citation type="submission" date="2023-10" db="EMBL/GenBank/DDBJ databases">
        <title>Complete genome sequence of a Sphingomonadaceae bacterium.</title>
        <authorList>
            <person name="Yan C."/>
        </authorList>
    </citation>
    <scope>NUCLEOTIDE SEQUENCE [LARGE SCALE GENOMIC DNA]</scope>
    <source>
        <strain evidence="4 5">SCSIO 66989</strain>
    </source>
</reference>
<dbReference type="Pfam" id="PF00583">
    <property type="entry name" value="Acetyltransf_1"/>
    <property type="match status" value="1"/>
</dbReference>
<dbReference type="PANTHER" id="PTHR43877:SF2">
    <property type="entry name" value="AMINOALKYLPHOSPHONATE N-ACETYLTRANSFERASE-RELATED"/>
    <property type="match status" value="1"/>
</dbReference>
<proteinExistence type="predicted"/>
<dbReference type="Gene3D" id="3.40.630.30">
    <property type="match status" value="1"/>
</dbReference>
<dbReference type="RefSeq" id="WP_317083028.1">
    <property type="nucleotide sequence ID" value="NZ_CP136594.1"/>
</dbReference>
<accession>A0AA97F8D2</accession>
<dbReference type="InterPro" id="IPR016181">
    <property type="entry name" value="Acyl_CoA_acyltransferase"/>
</dbReference>
<dbReference type="PROSITE" id="PS51186">
    <property type="entry name" value="GNAT"/>
    <property type="match status" value="1"/>
</dbReference>
<dbReference type="EMBL" id="CP136594">
    <property type="protein sequence ID" value="WOE75811.1"/>
    <property type="molecule type" value="Genomic_DNA"/>
</dbReference>
<keyword evidence="5" id="KW-1185">Reference proteome</keyword>
<dbReference type="Proteomes" id="UP001302429">
    <property type="component" value="Chromosome"/>
</dbReference>
<dbReference type="Pfam" id="PF13467">
    <property type="entry name" value="RHH_4"/>
    <property type="match status" value="1"/>
</dbReference>
<dbReference type="Gene3D" id="1.10.3990.20">
    <property type="entry name" value="protein bp1543"/>
    <property type="match status" value="1"/>
</dbReference>
<keyword evidence="2 4" id="KW-0012">Acyltransferase</keyword>
<evidence type="ECO:0000313" key="4">
    <source>
        <dbReference type="EMBL" id="WOE75811.1"/>
    </source>
</evidence>
<feature type="domain" description="N-acetyltransferase" evidence="3">
    <location>
        <begin position="85"/>
        <end position="243"/>
    </location>
</feature>
<dbReference type="InterPro" id="IPR027373">
    <property type="entry name" value="RHH_dom"/>
</dbReference>
<dbReference type="InterPro" id="IPR038268">
    <property type="entry name" value="RHH_sf"/>
</dbReference>
<sequence>MTQTPYHPPIKRSITLSGHATSISLEPMFWDKLKAAAAARKVPVAALVGEIDLERMQAETPPGLASAIRIWLMAQGDTAMSGSAIQFRIAGPKDYAALGQLVYDAVHAEPSPYSPAQRFAWMPEPRKGSDWDARLAKQHIVTAEDETGTIIGFVSLEPQDDPRHGYIDFAYIRGEARGMGLFRRLYDRIAAYALGAGQTRLTVHASLAAQPAFAAMGFTVTAEEEVAIGSEALRRFAMEMELA</sequence>
<dbReference type="SUPFAM" id="SSF55729">
    <property type="entry name" value="Acyl-CoA N-acyltransferases (Nat)"/>
    <property type="match status" value="1"/>
</dbReference>
<keyword evidence="1 4" id="KW-0808">Transferase</keyword>
<organism evidence="4 5">
    <name type="scientific">Alterisphingorhabdus coralli</name>
    <dbReference type="NCBI Taxonomy" id="3071408"/>
    <lineage>
        <taxon>Bacteria</taxon>
        <taxon>Pseudomonadati</taxon>
        <taxon>Pseudomonadota</taxon>
        <taxon>Alphaproteobacteria</taxon>
        <taxon>Sphingomonadales</taxon>
        <taxon>Sphingomonadaceae</taxon>
        <taxon>Alterisphingorhabdus (ex Yan et al. 2024)</taxon>
    </lineage>
</organism>
<dbReference type="GO" id="GO:0016747">
    <property type="term" value="F:acyltransferase activity, transferring groups other than amino-acyl groups"/>
    <property type="evidence" value="ECO:0007669"/>
    <property type="project" value="InterPro"/>
</dbReference>
<evidence type="ECO:0000256" key="2">
    <source>
        <dbReference type="ARBA" id="ARBA00023315"/>
    </source>
</evidence>
<evidence type="ECO:0000313" key="5">
    <source>
        <dbReference type="Proteomes" id="UP001302429"/>
    </source>
</evidence>
<dbReference type="PANTHER" id="PTHR43877">
    <property type="entry name" value="AMINOALKYLPHOSPHONATE N-ACETYLTRANSFERASE-RELATED-RELATED"/>
    <property type="match status" value="1"/>
</dbReference>
<evidence type="ECO:0000256" key="1">
    <source>
        <dbReference type="ARBA" id="ARBA00022679"/>
    </source>
</evidence>
<name>A0AA97F8D2_9SPHN</name>
<dbReference type="KEGG" id="acoa:RB602_03605"/>
<dbReference type="InterPro" id="IPR000182">
    <property type="entry name" value="GNAT_dom"/>
</dbReference>